<evidence type="ECO:0000259" key="3">
    <source>
        <dbReference type="PROSITE" id="PS50097"/>
    </source>
</evidence>
<organism evidence="4 5">
    <name type="scientific">Hymenolepis diminuta</name>
    <name type="common">Rat tapeworm</name>
    <dbReference type="NCBI Taxonomy" id="6216"/>
    <lineage>
        <taxon>Eukaryota</taxon>
        <taxon>Metazoa</taxon>
        <taxon>Spiralia</taxon>
        <taxon>Lophotrochozoa</taxon>
        <taxon>Platyhelminthes</taxon>
        <taxon>Cestoda</taxon>
        <taxon>Eucestoda</taxon>
        <taxon>Cyclophyllidea</taxon>
        <taxon>Hymenolepididae</taxon>
        <taxon>Hymenolepis</taxon>
    </lineage>
</organism>
<dbReference type="Gene3D" id="1.25.40.420">
    <property type="match status" value="1"/>
</dbReference>
<feature type="domain" description="BTB" evidence="3">
    <location>
        <begin position="48"/>
        <end position="115"/>
    </location>
</feature>
<accession>A0A564YU09</accession>
<dbReference type="PROSITE" id="PS50097">
    <property type="entry name" value="BTB"/>
    <property type="match status" value="1"/>
</dbReference>
<dbReference type="Pfam" id="PF01344">
    <property type="entry name" value="Kelch_1"/>
    <property type="match status" value="2"/>
</dbReference>
<keyword evidence="2" id="KW-0677">Repeat</keyword>
<protein>
    <recommendedName>
        <fullName evidence="3">BTB domain-containing protein</fullName>
    </recommendedName>
</protein>
<dbReference type="EMBL" id="CABIJS010000355">
    <property type="protein sequence ID" value="VUZ50168.1"/>
    <property type="molecule type" value="Genomic_DNA"/>
</dbReference>
<dbReference type="Proteomes" id="UP000321570">
    <property type="component" value="Unassembled WGS sequence"/>
</dbReference>
<dbReference type="SMART" id="SM00225">
    <property type="entry name" value="BTB"/>
    <property type="match status" value="1"/>
</dbReference>
<evidence type="ECO:0000256" key="2">
    <source>
        <dbReference type="ARBA" id="ARBA00022737"/>
    </source>
</evidence>
<dbReference type="SMART" id="SM00875">
    <property type="entry name" value="BACK"/>
    <property type="match status" value="1"/>
</dbReference>
<proteinExistence type="predicted"/>
<evidence type="ECO:0000313" key="4">
    <source>
        <dbReference type="EMBL" id="VUZ50168.1"/>
    </source>
</evidence>
<dbReference type="Pfam" id="PF07707">
    <property type="entry name" value="BACK"/>
    <property type="match status" value="1"/>
</dbReference>
<evidence type="ECO:0000313" key="5">
    <source>
        <dbReference type="Proteomes" id="UP000321570"/>
    </source>
</evidence>
<keyword evidence="1" id="KW-0880">Kelch repeat</keyword>
<dbReference type="PANTHER" id="PTHR24412:SF489">
    <property type="entry name" value="RING FINGER DOMAIN AND KELCH REPEAT-CONTAINING PROTEIN DDB_G0271372"/>
    <property type="match status" value="1"/>
</dbReference>
<dbReference type="InterPro" id="IPR011705">
    <property type="entry name" value="BACK"/>
</dbReference>
<dbReference type="InterPro" id="IPR015915">
    <property type="entry name" value="Kelch-typ_b-propeller"/>
</dbReference>
<sequence length="683" mass="75427">MSANLHLSEDLSENGVLKETYFLEDCIYEQVAVLLHGLEECRQKQLFTDVILCASEEEFPCHKVVLAASSRYFSAMFMTPFSEQRTSRVNLKQISPWALRHLIDFAYTGRLTLSTTVVQDLFVAANLLDYPLAVKACIDFMQRHLHISNCLGVQLLAEVYELHDLAKSARTLAVENFSTLVNPEESTSEEWLQLPLKSVESYLCADDLEVRSEKVVLEACLAWVAHEPEKRICHLTDLLHHVRLQQLSPGLLRTYIESPSSIIRESPAAQVYIKEVISSMDGNNHITLSPVNGNTAISVQPRPSTLKRPTLVAVGGISSTFILDSVDAFSFVRGRCLTCPAMPVNSLMWFSATVAENILIITGGIRAGEILSSVYRFNVEENAWSQGRSMPIARARHASVAVRGGHVFFFGGVTVAPPNGSLPRTTSENVQRVLSEGVEEGGAAETWGGEVPNLQLVSSIDRYDVARDEWVTAGRSRYPRQMSSVAVVSPVRLDEESSCNHSGGDRDSADSHSSASFYTIVEMGGNLDVVTDVVSEKMAIYIIRPNLTVDAADDYIALTRPVRYAKCVANQSGSLVYVFWEATGELSVLDFHRQSLRTLRPLTEPGKSERCSVHCGCAWVGGRLYVVGGFSTFLGAGQRRPVTPRHSIHCYDPDTDTWSVVSIFYNDQGSIPRAICSCVSLEM</sequence>
<reference evidence="4 5" key="1">
    <citation type="submission" date="2019-07" db="EMBL/GenBank/DDBJ databases">
        <authorList>
            <person name="Jastrzebski P J."/>
            <person name="Paukszto L."/>
            <person name="Jastrzebski P J."/>
        </authorList>
    </citation>
    <scope>NUCLEOTIDE SEQUENCE [LARGE SCALE GENOMIC DNA]</scope>
    <source>
        <strain evidence="4 5">WMS-il1</strain>
    </source>
</reference>
<dbReference type="InterPro" id="IPR011333">
    <property type="entry name" value="SKP1/BTB/POZ_sf"/>
</dbReference>
<dbReference type="Pfam" id="PF00651">
    <property type="entry name" value="BTB"/>
    <property type="match status" value="1"/>
</dbReference>
<gene>
    <name evidence="4" type="ORF">WMSIL1_LOCUS9203</name>
</gene>
<evidence type="ECO:0000256" key="1">
    <source>
        <dbReference type="ARBA" id="ARBA00022441"/>
    </source>
</evidence>
<dbReference type="InterPro" id="IPR000210">
    <property type="entry name" value="BTB/POZ_dom"/>
</dbReference>
<dbReference type="InterPro" id="IPR006652">
    <property type="entry name" value="Kelch_1"/>
</dbReference>
<dbReference type="SUPFAM" id="SSF117281">
    <property type="entry name" value="Kelch motif"/>
    <property type="match status" value="1"/>
</dbReference>
<keyword evidence="5" id="KW-1185">Reference proteome</keyword>
<dbReference type="Gene3D" id="2.120.10.80">
    <property type="entry name" value="Kelch-type beta propeller"/>
    <property type="match status" value="2"/>
</dbReference>
<dbReference type="FunFam" id="1.25.40.420:FF:000001">
    <property type="entry name" value="Kelch-like family member 12"/>
    <property type="match status" value="1"/>
</dbReference>
<dbReference type="PANTHER" id="PTHR24412">
    <property type="entry name" value="KELCH PROTEIN"/>
    <property type="match status" value="1"/>
</dbReference>
<dbReference type="PIRSF" id="PIRSF037037">
    <property type="entry name" value="Kelch-like_protein_gigaxonin"/>
    <property type="match status" value="1"/>
</dbReference>
<name>A0A564YU09_HYMDI</name>
<dbReference type="Gene3D" id="3.30.710.10">
    <property type="entry name" value="Potassium Channel Kv1.1, Chain A"/>
    <property type="match status" value="1"/>
</dbReference>
<dbReference type="AlphaFoldDB" id="A0A564YU09"/>
<dbReference type="InterPro" id="IPR017096">
    <property type="entry name" value="BTB-kelch_protein"/>
</dbReference>
<dbReference type="SUPFAM" id="SSF54695">
    <property type="entry name" value="POZ domain"/>
    <property type="match status" value="1"/>
</dbReference>
<dbReference type="SMART" id="SM00612">
    <property type="entry name" value="Kelch"/>
    <property type="match status" value="3"/>
</dbReference>